<reference evidence="9" key="1">
    <citation type="submission" date="2014-12" db="EMBL/GenBank/DDBJ databases">
        <title>Genome Sequence of Valsa Canker Pathogens Uncovers a Specific Adaption of Colonization on Woody Bark.</title>
        <authorList>
            <person name="Yin Z."/>
            <person name="Liu H."/>
            <person name="Gao X."/>
            <person name="Li Z."/>
            <person name="Song N."/>
            <person name="Ke X."/>
            <person name="Dai Q."/>
            <person name="Wu Y."/>
            <person name="Sun Y."/>
            <person name="Xu J.-R."/>
            <person name="Kang Z.K."/>
            <person name="Wang L."/>
            <person name="Huang L."/>
        </authorList>
    </citation>
    <scope>NUCLEOTIDE SEQUENCE [LARGE SCALE GENOMIC DNA]</scope>
    <source>
        <strain evidence="9">SXYL134</strain>
    </source>
</reference>
<evidence type="ECO:0000313" key="9">
    <source>
        <dbReference type="Proteomes" id="UP000078576"/>
    </source>
</evidence>
<dbReference type="GO" id="GO:0071164">
    <property type="term" value="F:RNA cap trimethylguanosine synthase activity"/>
    <property type="evidence" value="ECO:0007669"/>
    <property type="project" value="TreeGrafter"/>
</dbReference>
<evidence type="ECO:0000256" key="5">
    <source>
        <dbReference type="ARBA" id="ARBA00048763"/>
    </source>
</evidence>
<organism evidence="8 9">
    <name type="scientific">Cytospora mali</name>
    <name type="common">Apple Valsa canker fungus</name>
    <name type="synonym">Valsa mali</name>
    <dbReference type="NCBI Taxonomy" id="578113"/>
    <lineage>
        <taxon>Eukaryota</taxon>
        <taxon>Fungi</taxon>
        <taxon>Dikarya</taxon>
        <taxon>Ascomycota</taxon>
        <taxon>Pezizomycotina</taxon>
        <taxon>Sordariomycetes</taxon>
        <taxon>Sordariomycetidae</taxon>
        <taxon>Diaporthales</taxon>
        <taxon>Cytosporaceae</taxon>
        <taxon>Cytospora</taxon>
    </lineage>
</organism>
<dbReference type="Proteomes" id="UP000078576">
    <property type="component" value="Unassembled WGS sequence"/>
</dbReference>
<evidence type="ECO:0000256" key="1">
    <source>
        <dbReference type="ARBA" id="ARBA00018517"/>
    </source>
</evidence>
<comment type="similarity">
    <text evidence="2">Belongs to the methyltransferase superfamily. Trimethylguanosine synthase family.</text>
</comment>
<evidence type="ECO:0000313" key="8">
    <source>
        <dbReference type="EMBL" id="KUI61391.1"/>
    </source>
</evidence>
<dbReference type="EMBL" id="KN714775">
    <property type="protein sequence ID" value="KUI61391.1"/>
    <property type="molecule type" value="Genomic_DNA"/>
</dbReference>
<dbReference type="Pfam" id="PF09445">
    <property type="entry name" value="Methyltransf_15"/>
    <property type="match status" value="1"/>
</dbReference>
<evidence type="ECO:0000256" key="2">
    <source>
        <dbReference type="ARBA" id="ARBA00025783"/>
    </source>
</evidence>
<keyword evidence="9" id="KW-1185">Reference proteome</keyword>
<comment type="catalytic activity">
    <reaction evidence="3">
        <text>a 5'-end (N(2),N(7)-dimethyl 5'-triphosphoguanosine)-ribonucleoside in snoRNA + S-adenosyl-L-methionine = a 5'-end (N(2),N(2),N(7)-trimethyl 5'-triphosphoguanosine)-ribonucleoside in snoRNA + S-adenosyl-L-homocysteine + H(+)</text>
        <dbReference type="Rhea" id="RHEA:78507"/>
        <dbReference type="Rhea" id="RHEA-COMP:19088"/>
        <dbReference type="Rhea" id="RHEA-COMP:19090"/>
        <dbReference type="ChEBI" id="CHEBI:15378"/>
        <dbReference type="ChEBI" id="CHEBI:57856"/>
        <dbReference type="ChEBI" id="CHEBI:59789"/>
        <dbReference type="ChEBI" id="CHEBI:167623"/>
        <dbReference type="ChEBI" id="CHEBI:172880"/>
    </reaction>
    <physiologicalReaction direction="left-to-right" evidence="3">
        <dbReference type="Rhea" id="RHEA:78508"/>
    </physiologicalReaction>
</comment>
<comment type="catalytic activity">
    <reaction evidence="4">
        <text>a 5'-end (N(7)-methyl 5'-triphosphoguanosine)-ribonucleoside in snoRNA + S-adenosyl-L-methionine = a 5'-end (N(2),N(7)-dimethyl 5'-triphosphoguanosine)-ribonucleoside in snoRNA + S-adenosyl-L-homocysteine + H(+)</text>
        <dbReference type="Rhea" id="RHEA:78475"/>
        <dbReference type="Rhea" id="RHEA-COMP:19086"/>
        <dbReference type="Rhea" id="RHEA-COMP:19088"/>
        <dbReference type="ChEBI" id="CHEBI:15378"/>
        <dbReference type="ChEBI" id="CHEBI:57856"/>
        <dbReference type="ChEBI" id="CHEBI:59789"/>
        <dbReference type="ChEBI" id="CHEBI:156461"/>
        <dbReference type="ChEBI" id="CHEBI:172880"/>
    </reaction>
    <physiologicalReaction direction="left-to-right" evidence="4">
        <dbReference type="Rhea" id="RHEA:78476"/>
    </physiologicalReaction>
</comment>
<protein>
    <recommendedName>
        <fullName evidence="1">Trimethylguanosine synthase</fullName>
    </recommendedName>
    <alternativeName>
        <fullName evidence="7">Cap-specific guanine-N(2) methyltransferase</fullName>
    </alternativeName>
</protein>
<comment type="catalytic activity">
    <reaction evidence="5">
        <text>a 5'-end (N(2),N(7)-dimethyl 5'-triphosphoguanosine)-ribonucleoside in snRNA + S-adenosyl-L-methionine = a 5'-end (N(2),N(2),N(7)-trimethyl 5'-triphosphoguanosine)-ribonucleoside in snRNA + S-adenosyl-L-homocysteine + H(+)</text>
        <dbReference type="Rhea" id="RHEA:78479"/>
        <dbReference type="Rhea" id="RHEA-COMP:19087"/>
        <dbReference type="Rhea" id="RHEA-COMP:19089"/>
        <dbReference type="ChEBI" id="CHEBI:15378"/>
        <dbReference type="ChEBI" id="CHEBI:57856"/>
        <dbReference type="ChEBI" id="CHEBI:59789"/>
        <dbReference type="ChEBI" id="CHEBI:167623"/>
        <dbReference type="ChEBI" id="CHEBI:172880"/>
    </reaction>
    <physiologicalReaction direction="left-to-right" evidence="5">
        <dbReference type="Rhea" id="RHEA:78480"/>
    </physiologicalReaction>
</comment>
<dbReference type="InterPro" id="IPR019012">
    <property type="entry name" value="RNA_cap_Gua-N2-MeTrfase"/>
</dbReference>
<dbReference type="AlphaFoldDB" id="A0A194VC91"/>
<evidence type="ECO:0000256" key="4">
    <source>
        <dbReference type="ARBA" id="ARBA00048740"/>
    </source>
</evidence>
<gene>
    <name evidence="8" type="ORF">VP1G_08551</name>
</gene>
<dbReference type="GO" id="GO:0005634">
    <property type="term" value="C:nucleus"/>
    <property type="evidence" value="ECO:0007669"/>
    <property type="project" value="TreeGrafter"/>
</dbReference>
<evidence type="ECO:0000256" key="3">
    <source>
        <dbReference type="ARBA" id="ARBA00047418"/>
    </source>
</evidence>
<dbReference type="SUPFAM" id="SSF53335">
    <property type="entry name" value="S-adenosyl-L-methionine-dependent methyltransferases"/>
    <property type="match status" value="1"/>
</dbReference>
<proteinExistence type="inferred from homology"/>
<dbReference type="CDD" id="cd02440">
    <property type="entry name" value="AdoMet_MTases"/>
    <property type="match status" value="1"/>
</dbReference>
<accession>A0A194VC91</accession>
<dbReference type="OrthoDB" id="194443at2759"/>
<evidence type="ECO:0000256" key="7">
    <source>
        <dbReference type="ARBA" id="ARBA00049790"/>
    </source>
</evidence>
<dbReference type="PANTHER" id="PTHR14741">
    <property type="entry name" value="S-ADENOSYLMETHIONINE-DEPENDENT METHYLTRANSFERASE RELATED"/>
    <property type="match status" value="1"/>
</dbReference>
<evidence type="ECO:0000256" key="6">
    <source>
        <dbReference type="ARBA" id="ARBA00049075"/>
    </source>
</evidence>
<dbReference type="PANTHER" id="PTHR14741:SF32">
    <property type="entry name" value="TRIMETHYLGUANOSINE SYNTHASE"/>
    <property type="match status" value="1"/>
</dbReference>
<comment type="catalytic activity">
    <reaction evidence="6">
        <text>a 5'-end (N(7)-methyl 5'-triphosphoguanosine)-ribonucleoside in snRNA + S-adenosyl-L-methionine = a 5'-end (N(2),N(7)-dimethyl 5'-triphosphoguanosine)-ribonucleoside in snRNA + S-adenosyl-L-homocysteine + H(+)</text>
        <dbReference type="Rhea" id="RHEA:78471"/>
        <dbReference type="Rhea" id="RHEA-COMP:19085"/>
        <dbReference type="Rhea" id="RHEA-COMP:19087"/>
        <dbReference type="ChEBI" id="CHEBI:15378"/>
        <dbReference type="ChEBI" id="CHEBI:57856"/>
        <dbReference type="ChEBI" id="CHEBI:59789"/>
        <dbReference type="ChEBI" id="CHEBI:156461"/>
        <dbReference type="ChEBI" id="CHEBI:172880"/>
    </reaction>
    <physiologicalReaction direction="left-to-right" evidence="6">
        <dbReference type="Rhea" id="RHEA:78472"/>
    </physiologicalReaction>
</comment>
<name>A0A194VC91_CYTMA</name>
<dbReference type="STRING" id="694573.A0A194VC91"/>
<sequence length="303" mass="33840">MPAQVDPAGSSAGKQPQYETHLARLAQTPGRPTDLMRPAGRLPLESECKHYYETYEMPDILQKYWYQRYNLWERYDEDVYMTDDAWFGVTAEPIAREIAEEMATKTSQRRHKPKVLIDLFAGAGGNTIQFALSGHWDRVIGIERDRPTLACAQHNAEVYGASGRITWVHANCFDFLHRLVDHPDTLDNTGRAFWDGGMDETPLGRGFEVFASPPWGGVGYEGAEVFDLEAMMEPYTLTEISAACRPMAHALFLPRNGDLAQLASLVPDGSDTKLDVVQYCIQGASKGLVAYYPAEDDEDHGSA</sequence>
<dbReference type="Gene3D" id="3.40.50.150">
    <property type="entry name" value="Vaccinia Virus protein VP39"/>
    <property type="match status" value="1"/>
</dbReference>
<dbReference type="InterPro" id="IPR029063">
    <property type="entry name" value="SAM-dependent_MTases_sf"/>
</dbReference>